<dbReference type="InterPro" id="IPR003812">
    <property type="entry name" value="Fido"/>
</dbReference>
<dbReference type="AlphaFoldDB" id="A0A6S6S309"/>
<feature type="binding site" evidence="2">
    <location>
        <begin position="155"/>
        <end position="162"/>
    </location>
    <ligand>
        <name>ATP</name>
        <dbReference type="ChEBI" id="CHEBI:30616"/>
    </ligand>
</feature>
<dbReference type="Gene3D" id="1.10.3290.10">
    <property type="entry name" value="Fido-like domain"/>
    <property type="match status" value="1"/>
</dbReference>
<evidence type="ECO:0000259" key="3">
    <source>
        <dbReference type="PROSITE" id="PS51459"/>
    </source>
</evidence>
<reference evidence="4" key="1">
    <citation type="submission" date="2020-01" db="EMBL/GenBank/DDBJ databases">
        <authorList>
            <person name="Meier V. D."/>
            <person name="Meier V D."/>
        </authorList>
    </citation>
    <scope>NUCLEOTIDE SEQUENCE</scope>
    <source>
        <strain evidence="4">HLG_WM_MAG_06</strain>
    </source>
</reference>
<dbReference type="PANTHER" id="PTHR13504:SF33">
    <property type="entry name" value="FIC FAMILY PROTEIN"/>
    <property type="match status" value="1"/>
</dbReference>
<proteinExistence type="predicted"/>
<evidence type="ECO:0000256" key="2">
    <source>
        <dbReference type="PIRSR" id="PIRSR640198-2"/>
    </source>
</evidence>
<feature type="domain" description="Fido" evidence="3">
    <location>
        <begin position="63"/>
        <end position="217"/>
    </location>
</feature>
<dbReference type="Gene3D" id="1.10.10.10">
    <property type="entry name" value="Winged helix-like DNA-binding domain superfamily/Winged helix DNA-binding domain"/>
    <property type="match status" value="1"/>
</dbReference>
<feature type="binding site" evidence="2">
    <location>
        <position position="202"/>
    </location>
    <ligand>
        <name>ATP</name>
        <dbReference type="ChEBI" id="CHEBI:30616"/>
    </ligand>
</feature>
<accession>A0A6S6S309</accession>
<keyword evidence="2" id="KW-0067">ATP-binding</keyword>
<feature type="active site" evidence="1">
    <location>
        <position position="151"/>
    </location>
</feature>
<dbReference type="InterPro" id="IPR036597">
    <property type="entry name" value="Fido-like_dom_sf"/>
</dbReference>
<feature type="binding site" evidence="2">
    <location>
        <begin position="193"/>
        <end position="194"/>
    </location>
    <ligand>
        <name>ATP</name>
        <dbReference type="ChEBI" id="CHEBI:30616"/>
    </ligand>
</feature>
<dbReference type="InterPro" id="IPR025230">
    <property type="entry name" value="DUF4172"/>
</dbReference>
<dbReference type="Pfam" id="PF13776">
    <property type="entry name" value="DUF4172"/>
    <property type="match status" value="1"/>
</dbReference>
<dbReference type="InterPro" id="IPR040198">
    <property type="entry name" value="Fido_containing"/>
</dbReference>
<gene>
    <name evidence="4" type="ORF">HELGO_WM79132</name>
</gene>
<dbReference type="PROSITE" id="PS51459">
    <property type="entry name" value="FIDO"/>
    <property type="match status" value="1"/>
</dbReference>
<evidence type="ECO:0000256" key="1">
    <source>
        <dbReference type="PIRSR" id="PIRSR640198-1"/>
    </source>
</evidence>
<organism evidence="4">
    <name type="scientific">uncultured Sulfurovum sp</name>
    <dbReference type="NCBI Taxonomy" id="269237"/>
    <lineage>
        <taxon>Bacteria</taxon>
        <taxon>Pseudomonadati</taxon>
        <taxon>Campylobacterota</taxon>
        <taxon>Epsilonproteobacteria</taxon>
        <taxon>Campylobacterales</taxon>
        <taxon>Sulfurovaceae</taxon>
        <taxon>Sulfurovum</taxon>
        <taxon>environmental samples</taxon>
    </lineage>
</organism>
<name>A0A6S6S309_9BACT</name>
<dbReference type="InterPro" id="IPR036388">
    <property type="entry name" value="WH-like_DNA-bd_sf"/>
</dbReference>
<feature type="non-terminal residue" evidence="4">
    <location>
        <position position="1"/>
    </location>
</feature>
<keyword evidence="2" id="KW-0547">Nucleotide-binding</keyword>
<dbReference type="SUPFAM" id="SSF140931">
    <property type="entry name" value="Fic-like"/>
    <property type="match status" value="1"/>
</dbReference>
<dbReference type="PANTHER" id="PTHR13504">
    <property type="entry name" value="FIDO DOMAIN-CONTAINING PROTEIN DDB_G0283145"/>
    <property type="match status" value="1"/>
</dbReference>
<sequence length="320" mass="36974">DASINEILESSEIEGEVLSRDSVRSSVRKKLDENFDYESDSSTRHTDGLVSLLLDSRQNDTLLTEERLHAWHSILFPTGYSDGHKIDVATYRSDEMSVVSNKGYSETVHYLAPPHEQLREAMNKFLDYVNNSQENPFVKSAIAHIWFISIHPYDDGNGRIDRTITNYVLSKELGLDHKYYSLSTAIRKDRKAYYDVLEKSQNLFYNRDFDFTKWIAWHTTMINLAIESSLEQIKIIIQKTKFWDKAREHPLNERQLKVLNKLLNKGVENFEGGLSTKKYANMVSTSIPTAKRDITGLIDYGLIEQVEGSAGRNTRYVMRF</sequence>
<dbReference type="Pfam" id="PF02661">
    <property type="entry name" value="Fic"/>
    <property type="match status" value="1"/>
</dbReference>
<protein>
    <submittedName>
        <fullName evidence="4">Fic family protein</fullName>
    </submittedName>
</protein>
<dbReference type="EMBL" id="CACVAP010000023">
    <property type="protein sequence ID" value="CAA6799682.1"/>
    <property type="molecule type" value="Genomic_DNA"/>
</dbReference>
<dbReference type="GO" id="GO:0005524">
    <property type="term" value="F:ATP binding"/>
    <property type="evidence" value="ECO:0007669"/>
    <property type="project" value="UniProtKB-KW"/>
</dbReference>
<evidence type="ECO:0000313" key="4">
    <source>
        <dbReference type="EMBL" id="CAA6799682.1"/>
    </source>
</evidence>